<reference evidence="1" key="1">
    <citation type="journal article" date="2023" name="Mol. Ecol. Resour.">
        <title>Chromosome-level genome assembly of a triploid poplar Populus alba 'Berolinensis'.</title>
        <authorList>
            <person name="Chen S."/>
            <person name="Yu Y."/>
            <person name="Wang X."/>
            <person name="Wang S."/>
            <person name="Zhang T."/>
            <person name="Zhou Y."/>
            <person name="He R."/>
            <person name="Meng N."/>
            <person name="Wang Y."/>
            <person name="Liu W."/>
            <person name="Liu Z."/>
            <person name="Liu J."/>
            <person name="Guo Q."/>
            <person name="Huang H."/>
            <person name="Sederoff R.R."/>
            <person name="Wang G."/>
            <person name="Qu G."/>
            <person name="Chen S."/>
        </authorList>
    </citation>
    <scope>NUCLEOTIDE SEQUENCE</scope>
    <source>
        <strain evidence="1">SC-2020</strain>
    </source>
</reference>
<dbReference type="Proteomes" id="UP001164929">
    <property type="component" value="Chromosome 13"/>
</dbReference>
<name>A0AAD6Q2L4_9ROSI</name>
<keyword evidence="3" id="KW-1185">Reference proteome</keyword>
<accession>A0AAD6Q2L4</accession>
<dbReference type="EMBL" id="JAQIZT010000013">
    <property type="protein sequence ID" value="KAJ6974861.1"/>
    <property type="molecule type" value="Genomic_DNA"/>
</dbReference>
<evidence type="ECO:0000313" key="1">
    <source>
        <dbReference type="EMBL" id="KAJ6974858.1"/>
    </source>
</evidence>
<gene>
    <name evidence="1" type="ORF">NC653_030867</name>
    <name evidence="2" type="ORF">NC653_030870</name>
</gene>
<evidence type="ECO:0000313" key="2">
    <source>
        <dbReference type="EMBL" id="KAJ6974861.1"/>
    </source>
</evidence>
<dbReference type="EMBL" id="JAQIZT010000013">
    <property type="protein sequence ID" value="KAJ6974858.1"/>
    <property type="molecule type" value="Genomic_DNA"/>
</dbReference>
<comment type="caution">
    <text evidence="1">The sequence shown here is derived from an EMBL/GenBank/DDBJ whole genome shotgun (WGS) entry which is preliminary data.</text>
</comment>
<sequence>MLMNLRINPDCLNGKRSWMKNMVQEALDPTNQCKRALMTRILNLLQQLLP</sequence>
<evidence type="ECO:0000313" key="3">
    <source>
        <dbReference type="Proteomes" id="UP001164929"/>
    </source>
</evidence>
<proteinExistence type="predicted"/>
<organism evidence="1 3">
    <name type="scientific">Populus alba x Populus x berolinensis</name>
    <dbReference type="NCBI Taxonomy" id="444605"/>
    <lineage>
        <taxon>Eukaryota</taxon>
        <taxon>Viridiplantae</taxon>
        <taxon>Streptophyta</taxon>
        <taxon>Embryophyta</taxon>
        <taxon>Tracheophyta</taxon>
        <taxon>Spermatophyta</taxon>
        <taxon>Magnoliopsida</taxon>
        <taxon>eudicotyledons</taxon>
        <taxon>Gunneridae</taxon>
        <taxon>Pentapetalae</taxon>
        <taxon>rosids</taxon>
        <taxon>fabids</taxon>
        <taxon>Malpighiales</taxon>
        <taxon>Salicaceae</taxon>
        <taxon>Saliceae</taxon>
        <taxon>Populus</taxon>
    </lineage>
</organism>
<dbReference type="AlphaFoldDB" id="A0AAD6Q2L4"/>
<protein>
    <submittedName>
        <fullName evidence="1">Uncharacterized protein</fullName>
    </submittedName>
</protein>